<comment type="caution">
    <text evidence="1">The sequence shown here is derived from an EMBL/GenBank/DDBJ whole genome shotgun (WGS) entry which is preliminary data.</text>
</comment>
<evidence type="ECO:0000313" key="1">
    <source>
        <dbReference type="EMBL" id="RXF69796.1"/>
    </source>
</evidence>
<reference evidence="1 2" key="1">
    <citation type="submission" date="2018-12" db="EMBL/GenBank/DDBJ databases">
        <title>The Draft Genome Sequence of the Soil Bacterium Pedobacter tournemirensis R1.</title>
        <authorList>
            <person name="He J."/>
        </authorList>
    </citation>
    <scope>NUCLEOTIDE SEQUENCE [LARGE SCALE GENOMIC DNA]</scope>
    <source>
        <strain evidence="1 2">R1</strain>
    </source>
</reference>
<dbReference type="EMBL" id="RXOC01000006">
    <property type="protein sequence ID" value="RXF69796.1"/>
    <property type="molecule type" value="Genomic_DNA"/>
</dbReference>
<dbReference type="PROSITE" id="PS51257">
    <property type="entry name" value="PROKAR_LIPOPROTEIN"/>
    <property type="match status" value="1"/>
</dbReference>
<gene>
    <name evidence="1" type="ORF">EKH83_11135</name>
</gene>
<dbReference type="Proteomes" id="UP000290848">
    <property type="component" value="Unassembled WGS sequence"/>
</dbReference>
<dbReference type="AlphaFoldDB" id="A0A4Q0MAI9"/>
<accession>A0A4Q0MAI9</accession>
<protein>
    <recommendedName>
        <fullName evidence="3">Lipoprotein</fullName>
    </recommendedName>
</protein>
<sequence>MRKTFLFIFLVSFFACQQPSKKKKVVEKPQVDAKILVSCEGIGDVKLTDTYPELKKKFGRDAITEHENNVEGKFLSLWEGKPKQVNIIFQHEKDAPFKRIKYIETGASDSPYMTSDSLRVGLSLKDLVRRNGFMPLTFNNFYGEVESGLIISFNNGDLSRTNSCFGGKLEWVSQENIYKDVYDAFKKRKVVESSDDIFNRMEVMLGSIRVTAK</sequence>
<organism evidence="1 2">
    <name type="scientific">Arcticibacter tournemirensis</name>
    <dbReference type="NCBI Taxonomy" id="699437"/>
    <lineage>
        <taxon>Bacteria</taxon>
        <taxon>Pseudomonadati</taxon>
        <taxon>Bacteroidota</taxon>
        <taxon>Sphingobacteriia</taxon>
        <taxon>Sphingobacteriales</taxon>
        <taxon>Sphingobacteriaceae</taxon>
        <taxon>Arcticibacter</taxon>
    </lineage>
</organism>
<evidence type="ECO:0008006" key="3">
    <source>
        <dbReference type="Google" id="ProtNLM"/>
    </source>
</evidence>
<dbReference type="RefSeq" id="WP_128769498.1">
    <property type="nucleotide sequence ID" value="NZ_RXOC01000006.1"/>
</dbReference>
<proteinExistence type="predicted"/>
<name>A0A4Q0MAI9_9SPHI</name>
<evidence type="ECO:0000313" key="2">
    <source>
        <dbReference type="Proteomes" id="UP000290848"/>
    </source>
</evidence>